<comment type="caution">
    <text evidence="11">The sequence shown here is derived from an EMBL/GenBank/DDBJ whole genome shotgun (WGS) entry which is preliminary data.</text>
</comment>
<organism evidence="11 12">
    <name type="scientific">Candidatus Anaerobutyricum stercoris</name>
    <dbReference type="NCBI Taxonomy" id="2838457"/>
    <lineage>
        <taxon>Bacteria</taxon>
        <taxon>Bacillati</taxon>
        <taxon>Bacillota</taxon>
        <taxon>Clostridia</taxon>
        <taxon>Lachnospirales</taxon>
        <taxon>Lachnospiraceae</taxon>
        <taxon>Anaerobutyricum</taxon>
    </lineage>
</organism>
<evidence type="ECO:0000256" key="2">
    <source>
        <dbReference type="ARBA" id="ARBA00012720"/>
    </source>
</evidence>
<dbReference type="PANTHER" id="PTHR10242:SF2">
    <property type="entry name" value="N-GLYCOSYLASE_DNA LYASE"/>
    <property type="match status" value="1"/>
</dbReference>
<dbReference type="InterPro" id="IPR003265">
    <property type="entry name" value="HhH-GPD_domain"/>
</dbReference>
<evidence type="ECO:0000256" key="9">
    <source>
        <dbReference type="ARBA" id="ARBA00044632"/>
    </source>
</evidence>
<dbReference type="Proteomes" id="UP000824049">
    <property type="component" value="Unassembled WGS sequence"/>
</dbReference>
<dbReference type="Pfam" id="PF00730">
    <property type="entry name" value="HhH-GPD"/>
    <property type="match status" value="1"/>
</dbReference>
<dbReference type="GO" id="GO:0003684">
    <property type="term" value="F:damaged DNA binding"/>
    <property type="evidence" value="ECO:0007669"/>
    <property type="project" value="InterPro"/>
</dbReference>
<dbReference type="InterPro" id="IPR011257">
    <property type="entry name" value="DNA_glycosylase"/>
</dbReference>
<keyword evidence="7" id="KW-0511">Multifunctional enzyme</keyword>
<evidence type="ECO:0000256" key="6">
    <source>
        <dbReference type="ARBA" id="ARBA00023239"/>
    </source>
</evidence>
<proteinExistence type="inferred from homology"/>
<evidence type="ECO:0000256" key="4">
    <source>
        <dbReference type="ARBA" id="ARBA00022801"/>
    </source>
</evidence>
<dbReference type="Pfam" id="PF07934">
    <property type="entry name" value="OGG_N"/>
    <property type="match status" value="1"/>
</dbReference>
<evidence type="ECO:0000256" key="7">
    <source>
        <dbReference type="ARBA" id="ARBA00023268"/>
    </source>
</evidence>
<evidence type="ECO:0000256" key="3">
    <source>
        <dbReference type="ARBA" id="ARBA00022763"/>
    </source>
</evidence>
<dbReference type="PANTHER" id="PTHR10242">
    <property type="entry name" value="8-OXOGUANINE DNA GLYCOSYLASE"/>
    <property type="match status" value="1"/>
</dbReference>
<keyword evidence="4" id="KW-0378">Hydrolase</keyword>
<dbReference type="EMBL" id="DXBR01000001">
    <property type="protein sequence ID" value="HIZ38331.1"/>
    <property type="molecule type" value="Genomic_DNA"/>
</dbReference>
<dbReference type="InterPro" id="IPR052054">
    <property type="entry name" value="Oxidative_DNA_repair_enzyme"/>
</dbReference>
<dbReference type="CDD" id="cd00056">
    <property type="entry name" value="ENDO3c"/>
    <property type="match status" value="1"/>
</dbReference>
<evidence type="ECO:0000256" key="5">
    <source>
        <dbReference type="ARBA" id="ARBA00023204"/>
    </source>
</evidence>
<dbReference type="SUPFAM" id="SSF55945">
    <property type="entry name" value="TATA-box binding protein-like"/>
    <property type="match status" value="1"/>
</dbReference>
<protein>
    <recommendedName>
        <fullName evidence="2">DNA-(apurinic or apyrimidinic site) lyase</fullName>
        <ecNumber evidence="2">4.2.99.18</ecNumber>
    </recommendedName>
</protein>
<dbReference type="SUPFAM" id="SSF48150">
    <property type="entry name" value="DNA-glycosylase"/>
    <property type="match status" value="1"/>
</dbReference>
<feature type="domain" description="HhH-GPD" evidence="10">
    <location>
        <begin position="112"/>
        <end position="284"/>
    </location>
</feature>
<sequence>MVEKEIENFSLAQICRSGQCFRMEETEDDLFTIYAGDRCIKIWQNGKSCRFYCGEEEYDEFWKDYFDLDNDYSVYMAQANPNDAYLNRAIAFGSGMRILKQDLWEMIVSFLISQQNNIVRIRRCIANICEKYGEEKVIWVPQSPEKSRQLISSQEENREIRYHAFPAPEALCGLPEDALKECNLGYRSKYVVRAARSVVTGEFDPEAVSAMSYRKAKEELLKLFGVGEKVADCICLFALHHLQAFPMDTHIKQAMAEHYKRGFPNRRYRGFQGVMQQYIFYYELCGKKEYICEGTKLKEK</sequence>
<dbReference type="Gene3D" id="1.10.340.30">
    <property type="entry name" value="Hypothetical protein, domain 2"/>
    <property type="match status" value="1"/>
</dbReference>
<dbReference type="AlphaFoldDB" id="A0A9D2J6D5"/>
<comment type="catalytic activity">
    <reaction evidence="9">
        <text>2'-deoxyribonucleotide-(2'-deoxyribose 5'-phosphate)-2'-deoxyribonucleotide-DNA = a 3'-end 2'-deoxyribonucleotide-(2,3-dehydro-2,3-deoxyribose 5'-phosphate)-DNA + a 5'-end 5'-phospho-2'-deoxyribonucleoside-DNA + H(+)</text>
        <dbReference type="Rhea" id="RHEA:66592"/>
        <dbReference type="Rhea" id="RHEA-COMP:13180"/>
        <dbReference type="Rhea" id="RHEA-COMP:16897"/>
        <dbReference type="Rhea" id="RHEA-COMP:17067"/>
        <dbReference type="ChEBI" id="CHEBI:15378"/>
        <dbReference type="ChEBI" id="CHEBI:136412"/>
        <dbReference type="ChEBI" id="CHEBI:157695"/>
        <dbReference type="ChEBI" id="CHEBI:167181"/>
        <dbReference type="EC" id="4.2.99.18"/>
    </reaction>
</comment>
<gene>
    <name evidence="11" type="ORF">H9968_00155</name>
</gene>
<dbReference type="InterPro" id="IPR023170">
    <property type="entry name" value="HhH_base_excis_C"/>
</dbReference>
<dbReference type="Gene3D" id="1.10.1670.10">
    <property type="entry name" value="Helix-hairpin-Helix base-excision DNA repair enzymes (C-terminal)"/>
    <property type="match status" value="1"/>
</dbReference>
<reference evidence="11" key="2">
    <citation type="submission" date="2021-04" db="EMBL/GenBank/DDBJ databases">
        <authorList>
            <person name="Gilroy R."/>
        </authorList>
    </citation>
    <scope>NUCLEOTIDE SEQUENCE</scope>
    <source>
        <strain evidence="11">CHK179-28034</strain>
    </source>
</reference>
<dbReference type="InterPro" id="IPR012904">
    <property type="entry name" value="OGG_N"/>
</dbReference>
<name>A0A9D2J6D5_9FIRM</name>
<dbReference type="Gene3D" id="3.30.310.260">
    <property type="match status" value="1"/>
</dbReference>
<dbReference type="EC" id="4.2.99.18" evidence="2"/>
<dbReference type="GO" id="GO:0006284">
    <property type="term" value="P:base-excision repair"/>
    <property type="evidence" value="ECO:0007669"/>
    <property type="project" value="InterPro"/>
</dbReference>
<evidence type="ECO:0000313" key="11">
    <source>
        <dbReference type="EMBL" id="HIZ38331.1"/>
    </source>
</evidence>
<evidence type="ECO:0000256" key="8">
    <source>
        <dbReference type="ARBA" id="ARBA00023295"/>
    </source>
</evidence>
<dbReference type="GO" id="GO:0006289">
    <property type="term" value="P:nucleotide-excision repair"/>
    <property type="evidence" value="ECO:0007669"/>
    <property type="project" value="InterPro"/>
</dbReference>
<keyword evidence="5" id="KW-0234">DNA repair</keyword>
<evidence type="ECO:0000313" key="12">
    <source>
        <dbReference type="Proteomes" id="UP000824049"/>
    </source>
</evidence>
<keyword evidence="3" id="KW-0227">DNA damage</keyword>
<dbReference type="GO" id="GO:0008534">
    <property type="term" value="F:oxidized purine nucleobase lesion DNA N-glycosylase activity"/>
    <property type="evidence" value="ECO:0007669"/>
    <property type="project" value="InterPro"/>
</dbReference>
<keyword evidence="8" id="KW-0326">Glycosidase</keyword>
<keyword evidence="6" id="KW-0456">Lyase</keyword>
<dbReference type="GO" id="GO:0140078">
    <property type="term" value="F:class I DNA-(apurinic or apyrimidinic site) endonuclease activity"/>
    <property type="evidence" value="ECO:0007669"/>
    <property type="project" value="UniProtKB-EC"/>
</dbReference>
<reference evidence="11" key="1">
    <citation type="journal article" date="2021" name="PeerJ">
        <title>Extensive microbial diversity within the chicken gut microbiome revealed by metagenomics and culture.</title>
        <authorList>
            <person name="Gilroy R."/>
            <person name="Ravi A."/>
            <person name="Getino M."/>
            <person name="Pursley I."/>
            <person name="Horton D.L."/>
            <person name="Alikhan N.F."/>
            <person name="Baker D."/>
            <person name="Gharbi K."/>
            <person name="Hall N."/>
            <person name="Watson M."/>
            <person name="Adriaenssens E.M."/>
            <person name="Foster-Nyarko E."/>
            <person name="Jarju S."/>
            <person name="Secka A."/>
            <person name="Antonio M."/>
            <person name="Oren A."/>
            <person name="Chaudhuri R.R."/>
            <person name="La Ragione R."/>
            <person name="Hildebrand F."/>
            <person name="Pallen M.J."/>
        </authorList>
    </citation>
    <scope>NUCLEOTIDE SEQUENCE</scope>
    <source>
        <strain evidence="11">CHK179-28034</strain>
    </source>
</reference>
<dbReference type="SMART" id="SM00478">
    <property type="entry name" value="ENDO3c"/>
    <property type="match status" value="1"/>
</dbReference>
<evidence type="ECO:0000259" key="10">
    <source>
        <dbReference type="SMART" id="SM00478"/>
    </source>
</evidence>
<comment type="similarity">
    <text evidence="1">Belongs to the type-1 OGG1 family.</text>
</comment>
<accession>A0A9D2J6D5</accession>
<evidence type="ECO:0000256" key="1">
    <source>
        <dbReference type="ARBA" id="ARBA00010679"/>
    </source>
</evidence>